<organism evidence="1">
    <name type="scientific">Sesamum radiatum</name>
    <name type="common">Black benniseed</name>
    <dbReference type="NCBI Taxonomy" id="300843"/>
    <lineage>
        <taxon>Eukaryota</taxon>
        <taxon>Viridiplantae</taxon>
        <taxon>Streptophyta</taxon>
        <taxon>Embryophyta</taxon>
        <taxon>Tracheophyta</taxon>
        <taxon>Spermatophyta</taxon>
        <taxon>Magnoliopsida</taxon>
        <taxon>eudicotyledons</taxon>
        <taxon>Gunneridae</taxon>
        <taxon>Pentapetalae</taxon>
        <taxon>asterids</taxon>
        <taxon>lamiids</taxon>
        <taxon>Lamiales</taxon>
        <taxon>Pedaliaceae</taxon>
        <taxon>Sesamum</taxon>
    </lineage>
</organism>
<proteinExistence type="predicted"/>
<dbReference type="PANTHER" id="PTHR34410">
    <property type="entry name" value="INTRON-ENCODED HOMING ENDONUCLEASE, PUTATIVE-RELATED"/>
    <property type="match status" value="1"/>
</dbReference>
<dbReference type="AlphaFoldDB" id="A0AAW2IV24"/>
<sequence length="421" mass="45468">MARPCPSPSVARDPEISSLWLANVGNPGMQGSRSGAGVCFWVRLLVARCLRKWRRQARPTAAGTAGPVRSLRLCCLGSQISFVPNLRAYRGMLGRACCRSPTAALECVVGRRASACAFGHCVRNGRVSGDWLVWACWIPARAATTPPASRFSRRHKRAPALAAVGFLCCVPVAKAFYCPERPVSVPRRAPRGCGVGRTSRHTLCPAIRVRPCALGPLDHGVVARSLGCGKHGGYEAPGLCLPRNKRSTLRANDARRRLGLVPCGRRGRWTLGWAGRSASGVHRSSRPFCRRCAPGLNWPGRASGAVTLKKLECSKQAYALYTLAWDNIIGFRSYYVGLRDRTFAKDVFINQERKLGARRRSDTVLVSTINDADQGSADVAFRTPPAPYEKSKSLGSGGSMVARLKLKGIDGRAPPGVEPAA</sequence>
<accession>A0AAW2IV24</accession>
<evidence type="ECO:0008006" key="2">
    <source>
        <dbReference type="Google" id="ProtNLM"/>
    </source>
</evidence>
<protein>
    <recommendedName>
        <fullName evidence="2">rRNA intron-encoded homing endonuclease</fullName>
    </recommendedName>
</protein>
<comment type="caution">
    <text evidence="1">The sequence shown here is derived from an EMBL/GenBank/DDBJ whole genome shotgun (WGS) entry which is preliminary data.</text>
</comment>
<reference evidence="1" key="1">
    <citation type="submission" date="2020-06" db="EMBL/GenBank/DDBJ databases">
        <authorList>
            <person name="Li T."/>
            <person name="Hu X."/>
            <person name="Zhang T."/>
            <person name="Song X."/>
            <person name="Zhang H."/>
            <person name="Dai N."/>
            <person name="Sheng W."/>
            <person name="Hou X."/>
            <person name="Wei L."/>
        </authorList>
    </citation>
    <scope>NUCLEOTIDE SEQUENCE</scope>
    <source>
        <strain evidence="1">G02</strain>
        <tissue evidence="1">Leaf</tissue>
    </source>
</reference>
<name>A0AAW2IV24_SESRA</name>
<evidence type="ECO:0000313" key="1">
    <source>
        <dbReference type="EMBL" id="KAL0285716.1"/>
    </source>
</evidence>
<dbReference type="PANTHER" id="PTHR34410:SF2">
    <property type="entry name" value="RRNA INTRON-ENCODED HOMING ENDONUCLEASE"/>
    <property type="match status" value="1"/>
</dbReference>
<dbReference type="EMBL" id="JACGWJ010001016">
    <property type="protein sequence ID" value="KAL0285716.1"/>
    <property type="molecule type" value="Genomic_DNA"/>
</dbReference>
<gene>
    <name evidence="1" type="ORF">Sradi_7167000</name>
</gene>
<reference evidence="1" key="2">
    <citation type="journal article" date="2024" name="Plant">
        <title>Genomic evolution and insights into agronomic trait innovations of Sesamum species.</title>
        <authorList>
            <person name="Miao H."/>
            <person name="Wang L."/>
            <person name="Qu L."/>
            <person name="Liu H."/>
            <person name="Sun Y."/>
            <person name="Le M."/>
            <person name="Wang Q."/>
            <person name="Wei S."/>
            <person name="Zheng Y."/>
            <person name="Lin W."/>
            <person name="Duan Y."/>
            <person name="Cao H."/>
            <person name="Xiong S."/>
            <person name="Wang X."/>
            <person name="Wei L."/>
            <person name="Li C."/>
            <person name="Ma Q."/>
            <person name="Ju M."/>
            <person name="Zhao R."/>
            <person name="Li G."/>
            <person name="Mu C."/>
            <person name="Tian Q."/>
            <person name="Mei H."/>
            <person name="Zhang T."/>
            <person name="Gao T."/>
            <person name="Zhang H."/>
        </authorList>
    </citation>
    <scope>NUCLEOTIDE SEQUENCE</scope>
    <source>
        <strain evidence="1">G02</strain>
    </source>
</reference>